<evidence type="ECO:0000256" key="2">
    <source>
        <dbReference type="ARBA" id="ARBA00023008"/>
    </source>
</evidence>
<evidence type="ECO:0000313" key="7">
    <source>
        <dbReference type="EMBL" id="OMO72145.1"/>
    </source>
</evidence>
<dbReference type="CDD" id="cd11014">
    <property type="entry name" value="Mavicyanin"/>
    <property type="match status" value="1"/>
</dbReference>
<feature type="domain" description="Phytocyanin" evidence="6">
    <location>
        <begin position="24"/>
        <end position="126"/>
    </location>
</feature>
<accession>A0A1R3HP51</accession>
<dbReference type="InterPro" id="IPR041845">
    <property type="entry name" value="Mavicyanin"/>
</dbReference>
<dbReference type="PANTHER" id="PTHR33021:SF506">
    <property type="entry name" value="MAVICYANIN-LIKE"/>
    <property type="match status" value="1"/>
</dbReference>
<dbReference type="AlphaFoldDB" id="A0A1R3HP51"/>
<dbReference type="GO" id="GO:0046872">
    <property type="term" value="F:metal ion binding"/>
    <property type="evidence" value="ECO:0007669"/>
    <property type="project" value="UniProtKB-KW"/>
</dbReference>
<feature type="region of interest" description="Disordered" evidence="4">
    <location>
        <begin position="134"/>
        <end position="162"/>
    </location>
</feature>
<dbReference type="FunFam" id="2.60.40.420:FF:000003">
    <property type="entry name" value="Blue copper"/>
    <property type="match status" value="1"/>
</dbReference>
<dbReference type="OMA" id="NEDYESC"/>
<dbReference type="GO" id="GO:0009055">
    <property type="term" value="F:electron transfer activity"/>
    <property type="evidence" value="ECO:0007669"/>
    <property type="project" value="InterPro"/>
</dbReference>
<dbReference type="InterPro" id="IPR008972">
    <property type="entry name" value="Cupredoxin"/>
</dbReference>
<dbReference type="EMBL" id="AWWV01011479">
    <property type="protein sequence ID" value="OMO72145.1"/>
    <property type="molecule type" value="Genomic_DNA"/>
</dbReference>
<name>A0A1R3HP51_COCAP</name>
<feature type="signal peptide" evidence="5">
    <location>
        <begin position="1"/>
        <end position="23"/>
    </location>
</feature>
<keyword evidence="1" id="KW-0479">Metal-binding</keyword>
<keyword evidence="5" id="KW-0732">Signal</keyword>
<feature type="chain" id="PRO_5012164332" evidence="5">
    <location>
        <begin position="24"/>
        <end position="194"/>
    </location>
</feature>
<feature type="compositionally biased region" description="Low complexity" evidence="4">
    <location>
        <begin position="134"/>
        <end position="158"/>
    </location>
</feature>
<reference evidence="7 8" key="1">
    <citation type="submission" date="2013-09" db="EMBL/GenBank/DDBJ databases">
        <title>Corchorus capsularis genome sequencing.</title>
        <authorList>
            <person name="Alam M."/>
            <person name="Haque M.S."/>
            <person name="Islam M.S."/>
            <person name="Emdad E.M."/>
            <person name="Islam M.M."/>
            <person name="Ahmed B."/>
            <person name="Halim A."/>
            <person name="Hossen Q.M.M."/>
            <person name="Hossain M.Z."/>
            <person name="Ahmed R."/>
            <person name="Khan M.M."/>
            <person name="Islam R."/>
            <person name="Rashid M.M."/>
            <person name="Khan S.A."/>
            <person name="Rahman M.S."/>
            <person name="Alam M."/>
        </authorList>
    </citation>
    <scope>NUCLEOTIDE SEQUENCE [LARGE SCALE GENOMIC DNA]</scope>
    <source>
        <strain evidence="8">cv. CVL-1</strain>
        <tissue evidence="7">Whole seedling</tissue>
    </source>
</reference>
<dbReference type="InterPro" id="IPR003245">
    <property type="entry name" value="Phytocyanin_dom"/>
</dbReference>
<comment type="caution">
    <text evidence="7">The sequence shown here is derived from an EMBL/GenBank/DDBJ whole genome shotgun (WGS) entry which is preliminary data.</text>
</comment>
<dbReference type="SUPFAM" id="SSF49503">
    <property type="entry name" value="Cupredoxins"/>
    <property type="match status" value="1"/>
</dbReference>
<sequence length="194" mass="20211">MASTKTRMAFLLTMVALLGLSLGAVHRVGDSSGWTIMGDSTDYANWASARTFHVGDSLLFEYNNEFHDVVEVSHDDFQSCTATSAIATYASGFDTITLERPGHYYFLCGVPGHCQIGQRVDILVQPAASSNIAPTASPTASAHASSPAANPPASDSSSVPGGPAQSGARSLISFSSNLSLALSVVAIYVFGVAF</sequence>
<evidence type="ECO:0000256" key="5">
    <source>
        <dbReference type="SAM" id="SignalP"/>
    </source>
</evidence>
<keyword evidence="3" id="KW-0325">Glycoprotein</keyword>
<evidence type="ECO:0000256" key="4">
    <source>
        <dbReference type="SAM" id="MobiDB-lite"/>
    </source>
</evidence>
<organism evidence="7 8">
    <name type="scientific">Corchorus capsularis</name>
    <name type="common">Jute</name>
    <dbReference type="NCBI Taxonomy" id="210143"/>
    <lineage>
        <taxon>Eukaryota</taxon>
        <taxon>Viridiplantae</taxon>
        <taxon>Streptophyta</taxon>
        <taxon>Embryophyta</taxon>
        <taxon>Tracheophyta</taxon>
        <taxon>Spermatophyta</taxon>
        <taxon>Magnoliopsida</taxon>
        <taxon>eudicotyledons</taxon>
        <taxon>Gunneridae</taxon>
        <taxon>Pentapetalae</taxon>
        <taxon>rosids</taxon>
        <taxon>malvids</taxon>
        <taxon>Malvales</taxon>
        <taxon>Malvaceae</taxon>
        <taxon>Grewioideae</taxon>
        <taxon>Apeibeae</taxon>
        <taxon>Corchorus</taxon>
    </lineage>
</organism>
<dbReference type="PANTHER" id="PTHR33021">
    <property type="entry name" value="BLUE COPPER PROTEIN"/>
    <property type="match status" value="1"/>
</dbReference>
<evidence type="ECO:0000256" key="3">
    <source>
        <dbReference type="ARBA" id="ARBA00023180"/>
    </source>
</evidence>
<dbReference type="OrthoDB" id="1101810at2759"/>
<dbReference type="PROSITE" id="PS51485">
    <property type="entry name" value="PHYTOCYANIN"/>
    <property type="match status" value="1"/>
</dbReference>
<evidence type="ECO:0000313" key="8">
    <source>
        <dbReference type="Proteomes" id="UP000188268"/>
    </source>
</evidence>
<dbReference type="InterPro" id="IPR028871">
    <property type="entry name" value="BlueCu_1_BS"/>
</dbReference>
<dbReference type="InterPro" id="IPR039391">
    <property type="entry name" value="Phytocyanin-like"/>
</dbReference>
<dbReference type="PROSITE" id="PS00196">
    <property type="entry name" value="COPPER_BLUE"/>
    <property type="match status" value="1"/>
</dbReference>
<evidence type="ECO:0000256" key="1">
    <source>
        <dbReference type="ARBA" id="ARBA00022723"/>
    </source>
</evidence>
<evidence type="ECO:0000259" key="6">
    <source>
        <dbReference type="PROSITE" id="PS51485"/>
    </source>
</evidence>
<dbReference type="Pfam" id="PF02298">
    <property type="entry name" value="Cu_bind_like"/>
    <property type="match status" value="1"/>
</dbReference>
<dbReference type="Gramene" id="OMO72145">
    <property type="protein sequence ID" value="OMO72145"/>
    <property type="gene ID" value="CCACVL1_17921"/>
</dbReference>
<proteinExistence type="predicted"/>
<protein>
    <submittedName>
        <fullName evidence="7">Plastocyanin-like protein</fullName>
    </submittedName>
</protein>
<dbReference type="STRING" id="210143.A0A1R3HP51"/>
<keyword evidence="2" id="KW-0186">Copper</keyword>
<dbReference type="GO" id="GO:0005886">
    <property type="term" value="C:plasma membrane"/>
    <property type="evidence" value="ECO:0007669"/>
    <property type="project" value="TreeGrafter"/>
</dbReference>
<dbReference type="Gene3D" id="2.60.40.420">
    <property type="entry name" value="Cupredoxins - blue copper proteins"/>
    <property type="match status" value="1"/>
</dbReference>
<dbReference type="Proteomes" id="UP000188268">
    <property type="component" value="Unassembled WGS sequence"/>
</dbReference>
<keyword evidence="8" id="KW-1185">Reference proteome</keyword>
<gene>
    <name evidence="7" type="ORF">CCACVL1_17921</name>
</gene>